<keyword evidence="3" id="KW-0472">Membrane</keyword>
<dbReference type="Gene3D" id="3.10.10.10">
    <property type="entry name" value="HIV Type 1 Reverse Transcriptase, subunit A, domain 1"/>
    <property type="match status" value="1"/>
</dbReference>
<evidence type="ECO:0000313" key="5">
    <source>
        <dbReference type="Proteomes" id="UP000008065"/>
    </source>
</evidence>
<dbReference type="Proteomes" id="UP000008065">
    <property type="component" value="Unassembled WGS sequence"/>
</dbReference>
<dbReference type="EMBL" id="GL891382">
    <property type="protein sequence ID" value="EGO53379.1"/>
    <property type="molecule type" value="Genomic_DNA"/>
</dbReference>
<keyword evidence="3" id="KW-1133">Transmembrane helix</keyword>
<dbReference type="HOGENOM" id="CLU_000384_35_2_1"/>
<proteinExistence type="predicted"/>
<keyword evidence="3" id="KW-0812">Transmembrane</keyword>
<evidence type="ECO:0000313" key="4">
    <source>
        <dbReference type="EMBL" id="EGO53379.1"/>
    </source>
</evidence>
<dbReference type="GO" id="GO:0005739">
    <property type="term" value="C:mitochondrion"/>
    <property type="evidence" value="ECO:0007669"/>
    <property type="project" value="UniProtKB-SubCell"/>
</dbReference>
<feature type="transmembrane region" description="Helical" evidence="3">
    <location>
        <begin position="37"/>
        <end position="55"/>
    </location>
</feature>
<dbReference type="GeneID" id="20828379"/>
<dbReference type="VEuPathDB" id="FungiDB:NEUTE1DRAFT_53012"/>
<protein>
    <submittedName>
        <fullName evidence="4">Uncharacterized protein</fullName>
    </submittedName>
</protein>
<keyword evidence="2" id="KW-0496">Mitochondrion</keyword>
<dbReference type="KEGG" id="nte:NEUTE1DRAFT53012"/>
<dbReference type="OrthoDB" id="3341476at2759"/>
<evidence type="ECO:0000256" key="2">
    <source>
        <dbReference type="ARBA" id="ARBA00023128"/>
    </source>
</evidence>
<dbReference type="InterPro" id="IPR043128">
    <property type="entry name" value="Rev_trsase/Diguanyl_cyclase"/>
</dbReference>
<dbReference type="Gene3D" id="3.30.70.270">
    <property type="match status" value="1"/>
</dbReference>
<reference evidence="5" key="1">
    <citation type="journal article" date="2011" name="Genetics">
        <title>Massive changes in genome architecture accompany the transition to self-fertility in the filamentous fungus Neurospora tetrasperma.</title>
        <authorList>
            <person name="Ellison C.E."/>
            <person name="Stajich J.E."/>
            <person name="Jacobson D.J."/>
            <person name="Natvig D.O."/>
            <person name="Lapidus A."/>
            <person name="Foster B."/>
            <person name="Aerts A."/>
            <person name="Riley R."/>
            <person name="Lindquist E.A."/>
            <person name="Grigoriev I.V."/>
            <person name="Taylor J.W."/>
        </authorList>
    </citation>
    <scope>NUCLEOTIDE SEQUENCE [LARGE SCALE GENOMIC DNA]</scope>
    <source>
        <strain evidence="5">FGSC 2508 / P0657</strain>
    </source>
</reference>
<feature type="non-terminal residue" evidence="4">
    <location>
        <position position="1"/>
    </location>
</feature>
<evidence type="ECO:0000256" key="3">
    <source>
        <dbReference type="SAM" id="Phobius"/>
    </source>
</evidence>
<evidence type="ECO:0000256" key="1">
    <source>
        <dbReference type="ARBA" id="ARBA00004173"/>
    </source>
</evidence>
<dbReference type="AlphaFoldDB" id="F8N372"/>
<gene>
    <name evidence="4" type="ORF">NEUTE1DRAFT_53012</name>
</gene>
<sequence length="85" mass="9946">LPFGLLYSIFREELLILKKTFKDLLNKGYICISNLKAGALILFIYKLGGGLYFYYNYRTLNAIIRIDCYFLLLIHKTFKVLKGAR</sequence>
<organism evidence="4 5">
    <name type="scientific">Neurospora tetrasperma (strain FGSC 2508 / ATCC MYA-4615 / P0657)</name>
    <dbReference type="NCBI Taxonomy" id="510951"/>
    <lineage>
        <taxon>Eukaryota</taxon>
        <taxon>Fungi</taxon>
        <taxon>Dikarya</taxon>
        <taxon>Ascomycota</taxon>
        <taxon>Pezizomycotina</taxon>
        <taxon>Sordariomycetes</taxon>
        <taxon>Sordariomycetidae</taxon>
        <taxon>Sordariales</taxon>
        <taxon>Sordariaceae</taxon>
        <taxon>Neurospora</taxon>
    </lineage>
</organism>
<keyword evidence="5" id="KW-1185">Reference proteome</keyword>
<dbReference type="RefSeq" id="XP_009856638.1">
    <property type="nucleotide sequence ID" value="XM_009858336.1"/>
</dbReference>
<dbReference type="InterPro" id="IPR043502">
    <property type="entry name" value="DNA/RNA_pol_sf"/>
</dbReference>
<accession>F8N372</accession>
<name>F8N372_NEUT8</name>
<dbReference type="SUPFAM" id="SSF56672">
    <property type="entry name" value="DNA/RNA polymerases"/>
    <property type="match status" value="1"/>
</dbReference>
<comment type="subcellular location">
    <subcellularLocation>
        <location evidence="1">Mitochondrion</location>
    </subcellularLocation>
</comment>